<proteinExistence type="predicted"/>
<accession>A0ABN6RKN4</accession>
<name>A0ABN6RKN4_9DEIO</name>
<evidence type="ECO:0000313" key="2">
    <source>
        <dbReference type="Proteomes" id="UP001064971"/>
    </source>
</evidence>
<evidence type="ECO:0000313" key="1">
    <source>
        <dbReference type="EMBL" id="BDP43902.1"/>
    </source>
</evidence>
<dbReference type="RefSeq" id="WP_264777739.1">
    <property type="nucleotide sequence ID" value="NZ_AP026561.1"/>
</dbReference>
<keyword evidence="1" id="KW-0614">Plasmid</keyword>
<organism evidence="1 2">
    <name type="scientific">Deinococcus aetherius</name>
    <dbReference type="NCBI Taxonomy" id="200252"/>
    <lineage>
        <taxon>Bacteria</taxon>
        <taxon>Thermotogati</taxon>
        <taxon>Deinococcota</taxon>
        <taxon>Deinococci</taxon>
        <taxon>Deinococcales</taxon>
        <taxon>Deinococcaceae</taxon>
        <taxon>Deinococcus</taxon>
    </lineage>
</organism>
<sequence>MGHLSRGGEAAQPGSPAGAEVWRAYLGPWTAWNTVRAVGCLLSTAAFALASLRLG</sequence>
<gene>
    <name evidence="1" type="ORF">DAETH_38710</name>
</gene>
<dbReference type="Proteomes" id="UP001064971">
    <property type="component" value="Plasmid pDAETH-1"/>
</dbReference>
<evidence type="ECO:0008006" key="3">
    <source>
        <dbReference type="Google" id="ProtNLM"/>
    </source>
</evidence>
<protein>
    <recommendedName>
        <fullName evidence="3">DUF1772 domain-containing protein</fullName>
    </recommendedName>
</protein>
<reference evidence="1" key="1">
    <citation type="submission" date="2022-07" db="EMBL/GenBank/DDBJ databases">
        <title>Complete Genome Sequence of the Radioresistant Bacterium Deinococcus aetherius ST0316, Isolated from the Air Dust collected in Lower Stratosphere above Japan.</title>
        <authorList>
            <person name="Satoh K."/>
            <person name="Hagiwara K."/>
            <person name="Katsumata K."/>
            <person name="Kubo A."/>
            <person name="Yokobori S."/>
            <person name="Yamagishi A."/>
            <person name="Oono Y."/>
            <person name="Narumi I."/>
        </authorList>
    </citation>
    <scope>NUCLEOTIDE SEQUENCE</scope>
    <source>
        <strain evidence="1">ST0316</strain>
        <plasmid evidence="1">pDAETH-1</plasmid>
    </source>
</reference>
<dbReference type="EMBL" id="AP026561">
    <property type="protein sequence ID" value="BDP43902.1"/>
    <property type="molecule type" value="Genomic_DNA"/>
</dbReference>
<keyword evidence="2" id="KW-1185">Reference proteome</keyword>
<geneLocation type="plasmid" evidence="1 2">
    <name>pDAETH-1</name>
</geneLocation>